<keyword evidence="3" id="KW-1185">Reference proteome</keyword>
<feature type="domain" description="Myb/SANT-like" evidence="1">
    <location>
        <begin position="31"/>
        <end position="125"/>
    </location>
</feature>
<organism evidence="2 3">
    <name type="scientific">Mycena pura</name>
    <dbReference type="NCBI Taxonomy" id="153505"/>
    <lineage>
        <taxon>Eukaryota</taxon>
        <taxon>Fungi</taxon>
        <taxon>Dikarya</taxon>
        <taxon>Basidiomycota</taxon>
        <taxon>Agaricomycotina</taxon>
        <taxon>Agaricomycetes</taxon>
        <taxon>Agaricomycetidae</taxon>
        <taxon>Agaricales</taxon>
        <taxon>Marasmiineae</taxon>
        <taxon>Mycenaceae</taxon>
        <taxon>Mycena</taxon>
    </lineage>
</organism>
<dbReference type="AlphaFoldDB" id="A0AAD6Y5J0"/>
<proteinExistence type="predicted"/>
<accession>A0AAD6Y5J0</accession>
<gene>
    <name evidence="2" type="ORF">GGX14DRAFT_475363</name>
</gene>
<dbReference type="InterPro" id="IPR024752">
    <property type="entry name" value="Myb/SANT-like_dom"/>
</dbReference>
<evidence type="ECO:0000313" key="2">
    <source>
        <dbReference type="EMBL" id="KAJ7195094.1"/>
    </source>
</evidence>
<sequence>MVTIRPIIRASYAFRSLALSRPAFSCPPRAHWSVADDAVLVRAMRDAKDAGFQSDSGWKPQTWARVALALANSPGVPKVSEKCQDRFGTLKQSYREVRTLLGLSGFGWNEGLKIVTASAEVWDAYLEVRHTSSTVTWHPFSLTMHRPTRK</sequence>
<reference evidence="2" key="1">
    <citation type="submission" date="2023-03" db="EMBL/GenBank/DDBJ databases">
        <title>Massive genome expansion in bonnet fungi (Mycena s.s.) driven by repeated elements and novel gene families across ecological guilds.</title>
        <authorList>
            <consortium name="Lawrence Berkeley National Laboratory"/>
            <person name="Harder C.B."/>
            <person name="Miyauchi S."/>
            <person name="Viragh M."/>
            <person name="Kuo A."/>
            <person name="Thoen E."/>
            <person name="Andreopoulos B."/>
            <person name="Lu D."/>
            <person name="Skrede I."/>
            <person name="Drula E."/>
            <person name="Henrissat B."/>
            <person name="Morin E."/>
            <person name="Kohler A."/>
            <person name="Barry K."/>
            <person name="LaButti K."/>
            <person name="Morin E."/>
            <person name="Salamov A."/>
            <person name="Lipzen A."/>
            <person name="Mereny Z."/>
            <person name="Hegedus B."/>
            <person name="Baldrian P."/>
            <person name="Stursova M."/>
            <person name="Weitz H."/>
            <person name="Taylor A."/>
            <person name="Grigoriev I.V."/>
            <person name="Nagy L.G."/>
            <person name="Martin F."/>
            <person name="Kauserud H."/>
        </authorList>
    </citation>
    <scope>NUCLEOTIDE SEQUENCE</scope>
    <source>
        <strain evidence="2">9144</strain>
    </source>
</reference>
<evidence type="ECO:0000259" key="1">
    <source>
        <dbReference type="Pfam" id="PF12776"/>
    </source>
</evidence>
<dbReference type="Pfam" id="PF12776">
    <property type="entry name" value="Myb_DNA-bind_3"/>
    <property type="match status" value="1"/>
</dbReference>
<comment type="caution">
    <text evidence="2">The sequence shown here is derived from an EMBL/GenBank/DDBJ whole genome shotgun (WGS) entry which is preliminary data.</text>
</comment>
<dbReference type="Proteomes" id="UP001219525">
    <property type="component" value="Unassembled WGS sequence"/>
</dbReference>
<evidence type="ECO:0000313" key="3">
    <source>
        <dbReference type="Proteomes" id="UP001219525"/>
    </source>
</evidence>
<protein>
    <recommendedName>
        <fullName evidence="1">Myb/SANT-like domain-containing protein</fullName>
    </recommendedName>
</protein>
<dbReference type="PANTHER" id="PTHR46929">
    <property type="entry name" value="EXPRESSED PROTEIN"/>
    <property type="match status" value="1"/>
</dbReference>
<name>A0AAD6Y5J0_9AGAR</name>
<dbReference type="EMBL" id="JARJCW010000093">
    <property type="protein sequence ID" value="KAJ7195094.1"/>
    <property type="molecule type" value="Genomic_DNA"/>
</dbReference>
<dbReference type="PANTHER" id="PTHR46929:SF3">
    <property type="entry name" value="MYB_SANT-LIKE DOMAIN-CONTAINING PROTEIN"/>
    <property type="match status" value="1"/>
</dbReference>